<evidence type="ECO:0000256" key="1">
    <source>
        <dbReference type="SAM" id="MobiDB-lite"/>
    </source>
</evidence>
<dbReference type="AlphaFoldDB" id="A0A8H5TNZ2"/>
<protein>
    <submittedName>
        <fullName evidence="2">Uncharacterized protein</fullName>
    </submittedName>
</protein>
<feature type="region of interest" description="Disordered" evidence="1">
    <location>
        <begin position="205"/>
        <end position="236"/>
    </location>
</feature>
<dbReference type="EMBL" id="JAAGWQ010000059">
    <property type="protein sequence ID" value="KAF5672539.1"/>
    <property type="molecule type" value="Genomic_DNA"/>
</dbReference>
<evidence type="ECO:0000313" key="3">
    <source>
        <dbReference type="Proteomes" id="UP000567885"/>
    </source>
</evidence>
<sequence length="236" mass="25963">MDLLCGVGGSCTSTSRDRNATRRDSSISLEDAPYKRCTPEPTRSSLPPFEIESFQEQHDTTLGHGSSLPAPSLGSSSSIVAPLEVYLRCDESHESRMVRLGGTILNQDRQYSEPRTIPPSPETSSWEFVFDPFRLSEEVPGTPLLRPELSPKTTAIQSIKTTDLNAKTSDELSLRSDSDMSELSLPIALRAGGNGCNVCKDTAAEYQATKRPKRTMDKTPKMKTWDHKGEREVAGE</sequence>
<name>A0A8H5TNZ2_FUSHE</name>
<accession>A0A8H5TNZ2</accession>
<dbReference type="OrthoDB" id="5142879at2759"/>
<reference evidence="2 3" key="1">
    <citation type="submission" date="2020-05" db="EMBL/GenBank/DDBJ databases">
        <title>Identification and distribution of gene clusters putatively required for synthesis of sphingolipid metabolism inhibitors in phylogenetically diverse species of the filamentous fungus Fusarium.</title>
        <authorList>
            <person name="Kim H.-S."/>
            <person name="Busman M."/>
            <person name="Brown D.W."/>
            <person name="Divon H."/>
            <person name="Uhlig S."/>
            <person name="Proctor R.H."/>
        </authorList>
    </citation>
    <scope>NUCLEOTIDE SEQUENCE [LARGE SCALE GENOMIC DNA]</scope>
    <source>
        <strain evidence="2 3">NRRL 20693</strain>
    </source>
</reference>
<feature type="compositionally biased region" description="Basic and acidic residues" evidence="1">
    <location>
        <begin position="214"/>
        <end position="236"/>
    </location>
</feature>
<proteinExistence type="predicted"/>
<dbReference type="Proteomes" id="UP000567885">
    <property type="component" value="Unassembled WGS sequence"/>
</dbReference>
<evidence type="ECO:0000313" key="2">
    <source>
        <dbReference type="EMBL" id="KAF5672539.1"/>
    </source>
</evidence>
<comment type="caution">
    <text evidence="2">The sequence shown here is derived from an EMBL/GenBank/DDBJ whole genome shotgun (WGS) entry which is preliminary data.</text>
</comment>
<feature type="region of interest" description="Disordered" evidence="1">
    <location>
        <begin position="1"/>
        <end position="47"/>
    </location>
</feature>
<gene>
    <name evidence="2" type="ORF">FHETE_3673</name>
</gene>
<keyword evidence="3" id="KW-1185">Reference proteome</keyword>
<feature type="compositionally biased region" description="Basic and acidic residues" evidence="1">
    <location>
        <begin position="15"/>
        <end position="25"/>
    </location>
</feature>
<organism evidence="2 3">
    <name type="scientific">Fusarium heterosporum</name>
    <dbReference type="NCBI Taxonomy" id="42747"/>
    <lineage>
        <taxon>Eukaryota</taxon>
        <taxon>Fungi</taxon>
        <taxon>Dikarya</taxon>
        <taxon>Ascomycota</taxon>
        <taxon>Pezizomycotina</taxon>
        <taxon>Sordariomycetes</taxon>
        <taxon>Hypocreomycetidae</taxon>
        <taxon>Hypocreales</taxon>
        <taxon>Nectriaceae</taxon>
        <taxon>Fusarium</taxon>
        <taxon>Fusarium heterosporum species complex</taxon>
    </lineage>
</organism>